<evidence type="ECO:0000313" key="3">
    <source>
        <dbReference type="EMBL" id="CAD9471009.1"/>
    </source>
</evidence>
<feature type="compositionally biased region" description="Basic and acidic residues" evidence="1">
    <location>
        <begin position="102"/>
        <end position="132"/>
    </location>
</feature>
<keyword evidence="2" id="KW-0812">Transmembrane</keyword>
<organism evidence="3">
    <name type="scientific">Haptolina brevifila</name>
    <dbReference type="NCBI Taxonomy" id="156173"/>
    <lineage>
        <taxon>Eukaryota</taxon>
        <taxon>Haptista</taxon>
        <taxon>Haptophyta</taxon>
        <taxon>Prymnesiophyceae</taxon>
        <taxon>Prymnesiales</taxon>
        <taxon>Prymnesiaceae</taxon>
        <taxon>Haptolina</taxon>
    </lineage>
</organism>
<sequence>MRASTGYGPQDTAGEVLLTVPSDVEDVARASCACLLGTPMAEQLEAFREAQREEDRIRDIVKLREEQGAYAYTFIDGRDQIQKLADESGSASLLAAAVAARQQEREGGRDGERDGERDGKPDGHGASDGRRRLGQDWRRMPLYLRPPKGVLLENEALVSALAEGEARPSQRPWRSFTQMEISDFGLDGTLTEASFVTTGKFLYAVVAPDVISEQSPSAHGAPLEGALFGFRPFLYPWPPAIALFGSFAGAVVLSSLGR</sequence>
<gene>
    <name evidence="3" type="ORF">CBRE1094_LOCUS22581</name>
</gene>
<reference evidence="3" key="1">
    <citation type="submission" date="2021-01" db="EMBL/GenBank/DDBJ databases">
        <authorList>
            <person name="Corre E."/>
            <person name="Pelletier E."/>
            <person name="Niang G."/>
            <person name="Scheremetjew M."/>
            <person name="Finn R."/>
            <person name="Kale V."/>
            <person name="Holt S."/>
            <person name="Cochrane G."/>
            <person name="Meng A."/>
            <person name="Brown T."/>
            <person name="Cohen L."/>
        </authorList>
    </citation>
    <scope>NUCLEOTIDE SEQUENCE</scope>
    <source>
        <strain evidence="3">UTEX LB 985</strain>
    </source>
</reference>
<feature type="transmembrane region" description="Helical" evidence="2">
    <location>
        <begin position="237"/>
        <end position="256"/>
    </location>
</feature>
<feature type="region of interest" description="Disordered" evidence="1">
    <location>
        <begin position="97"/>
        <end position="132"/>
    </location>
</feature>
<name>A0A7S2GSP4_9EUKA</name>
<proteinExistence type="predicted"/>
<evidence type="ECO:0000256" key="1">
    <source>
        <dbReference type="SAM" id="MobiDB-lite"/>
    </source>
</evidence>
<keyword evidence="2" id="KW-0472">Membrane</keyword>
<evidence type="ECO:0000256" key="2">
    <source>
        <dbReference type="SAM" id="Phobius"/>
    </source>
</evidence>
<dbReference type="AlphaFoldDB" id="A0A7S2GSP4"/>
<dbReference type="EMBL" id="HBGU01041453">
    <property type="protein sequence ID" value="CAD9471009.1"/>
    <property type="molecule type" value="Transcribed_RNA"/>
</dbReference>
<accession>A0A7S2GSP4</accession>
<protein>
    <submittedName>
        <fullName evidence="3">Uncharacterized protein</fullName>
    </submittedName>
</protein>
<keyword evidence="2" id="KW-1133">Transmembrane helix</keyword>